<protein>
    <submittedName>
        <fullName evidence="3">Zinc-ribbon domain-containing protein</fullName>
    </submittedName>
</protein>
<evidence type="ECO:0000313" key="4">
    <source>
        <dbReference type="Proteomes" id="UP000243606"/>
    </source>
</evidence>
<keyword evidence="1" id="KW-0812">Transmembrane</keyword>
<organism evidence="3 4">
    <name type="scientific">Pseudomonas guineae</name>
    <dbReference type="NCBI Taxonomy" id="425504"/>
    <lineage>
        <taxon>Bacteria</taxon>
        <taxon>Pseudomonadati</taxon>
        <taxon>Pseudomonadota</taxon>
        <taxon>Gammaproteobacteria</taxon>
        <taxon>Pseudomonadales</taxon>
        <taxon>Pseudomonadaceae</taxon>
        <taxon>Pseudomonas</taxon>
    </lineage>
</organism>
<reference evidence="4" key="1">
    <citation type="submission" date="2016-10" db="EMBL/GenBank/DDBJ databases">
        <authorList>
            <person name="Varghese N."/>
            <person name="Submissions S."/>
        </authorList>
    </citation>
    <scope>NUCLEOTIDE SEQUENCE [LARGE SCALE GENOMIC DNA]</scope>
    <source>
        <strain evidence="4">LMG 24016</strain>
    </source>
</reference>
<feature type="transmembrane region" description="Helical" evidence="1">
    <location>
        <begin position="32"/>
        <end position="50"/>
    </location>
</feature>
<dbReference type="Proteomes" id="UP000243606">
    <property type="component" value="Unassembled WGS sequence"/>
</dbReference>
<evidence type="ECO:0000256" key="1">
    <source>
        <dbReference type="SAM" id="Phobius"/>
    </source>
</evidence>
<accession>A0A1I3K0Y8</accession>
<evidence type="ECO:0000313" key="3">
    <source>
        <dbReference type="EMBL" id="SFI66008.1"/>
    </source>
</evidence>
<keyword evidence="1" id="KW-0472">Membrane</keyword>
<name>A0A1I3K0Y8_9PSED</name>
<feature type="domain" description="Zinc-ribbon" evidence="2">
    <location>
        <begin position="4"/>
        <end position="26"/>
    </location>
</feature>
<proteinExistence type="predicted"/>
<keyword evidence="1" id="KW-1133">Transmembrane helix</keyword>
<dbReference type="Pfam" id="PF13240">
    <property type="entry name" value="Zn_Ribbon_1"/>
    <property type="match status" value="1"/>
</dbReference>
<dbReference type="InterPro" id="IPR026870">
    <property type="entry name" value="Zinc_ribbon_dom"/>
</dbReference>
<dbReference type="AlphaFoldDB" id="A0A1I3K0Y8"/>
<dbReference type="EMBL" id="FOQL01000003">
    <property type="protein sequence ID" value="SFI66008.1"/>
    <property type="molecule type" value="Genomic_DNA"/>
</dbReference>
<gene>
    <name evidence="3" type="ORF">SAMN05216206_2678</name>
</gene>
<sequence>MNGKCKSCGAQVSAHAKTCAGCGAALAAKTKLLPLAAFMLIVILIIQSYISKPDDTESEAKPAVPVSSAAQ</sequence>
<dbReference type="RefSeq" id="WP_090242675.1">
    <property type="nucleotide sequence ID" value="NZ_FOQL01000003.1"/>
</dbReference>
<evidence type="ECO:0000259" key="2">
    <source>
        <dbReference type="Pfam" id="PF13240"/>
    </source>
</evidence>
<dbReference type="OrthoDB" id="6904702at2"/>
<keyword evidence="4" id="KW-1185">Reference proteome</keyword>